<evidence type="ECO:0000313" key="5">
    <source>
        <dbReference type="Proteomes" id="UP000285530"/>
    </source>
</evidence>
<dbReference type="Proteomes" id="UP000285530">
    <property type="component" value="Unassembled WGS sequence"/>
</dbReference>
<dbReference type="GO" id="GO:0005737">
    <property type="term" value="C:cytoplasm"/>
    <property type="evidence" value="ECO:0007669"/>
    <property type="project" value="TreeGrafter"/>
</dbReference>
<dbReference type="Pfam" id="PF01557">
    <property type="entry name" value="FAA_hydrolase"/>
    <property type="match status" value="1"/>
</dbReference>
<dbReference type="InterPro" id="IPR050772">
    <property type="entry name" value="Hydratase-Decarb/MhpD_sf"/>
</dbReference>
<proteinExistence type="predicted"/>
<gene>
    <name evidence="4" type="ORF">D3P06_10175</name>
</gene>
<dbReference type="RefSeq" id="WP_119886473.1">
    <property type="nucleotide sequence ID" value="NZ_CP067169.1"/>
</dbReference>
<dbReference type="InterPro" id="IPR011234">
    <property type="entry name" value="Fumarylacetoacetase-like_C"/>
</dbReference>
<dbReference type="SUPFAM" id="SSF56529">
    <property type="entry name" value="FAH"/>
    <property type="match status" value="1"/>
</dbReference>
<dbReference type="InterPro" id="IPR036663">
    <property type="entry name" value="Fumarylacetoacetase_C_sf"/>
</dbReference>
<keyword evidence="1" id="KW-0456">Lyase</keyword>
<sequence length="269" mass="27148">MTPIFDAEAAARVLLEVRGGGARPVGLPATPPDPEAAYAVQASVMRQSAGPASWKMALLAGRDRHAAAMPASEVVTSGATLAPLPADAAIEVETAFVLGADLPAGSRPEAALAAVGEVRLAFEIVSSRYRDRTIVHPLEAMADCFNSAGIVLGDAIPDWRDRLNGPLDLTLSLDGQPVATTEQGATLPQTADFLAWLSTRAADMGLPLVAGTVIISGARIGPIPLGGAREATASAGSVTVGASFLPAAQPGSGGGSRERDALASGSPSL</sequence>
<evidence type="ECO:0000259" key="3">
    <source>
        <dbReference type="Pfam" id="PF01557"/>
    </source>
</evidence>
<organism evidence="4 5">
    <name type="scientific">Paracoccus aestuarii</name>
    <dbReference type="NCBI Taxonomy" id="453842"/>
    <lineage>
        <taxon>Bacteria</taxon>
        <taxon>Pseudomonadati</taxon>
        <taxon>Pseudomonadota</taxon>
        <taxon>Alphaproteobacteria</taxon>
        <taxon>Rhodobacterales</taxon>
        <taxon>Paracoccaceae</taxon>
        <taxon>Paracoccus</taxon>
    </lineage>
</organism>
<feature type="domain" description="Fumarylacetoacetase-like C-terminal" evidence="3">
    <location>
        <begin position="70"/>
        <end position="222"/>
    </location>
</feature>
<dbReference type="PANTHER" id="PTHR30143">
    <property type="entry name" value="ACID HYDRATASE"/>
    <property type="match status" value="1"/>
</dbReference>
<evidence type="ECO:0000256" key="1">
    <source>
        <dbReference type="ARBA" id="ARBA00023239"/>
    </source>
</evidence>
<dbReference type="PANTHER" id="PTHR30143:SF0">
    <property type="entry name" value="2-KETO-4-PENTENOATE HYDRATASE"/>
    <property type="match status" value="1"/>
</dbReference>
<dbReference type="EMBL" id="QZEV01000046">
    <property type="protein sequence ID" value="RJL03442.1"/>
    <property type="molecule type" value="Genomic_DNA"/>
</dbReference>
<name>A0A418ZVY2_9RHOB</name>
<accession>A0A418ZVY2</accession>
<comment type="caution">
    <text evidence="4">The sequence shown here is derived from an EMBL/GenBank/DDBJ whole genome shotgun (WGS) entry which is preliminary data.</text>
</comment>
<reference evidence="4 5" key="1">
    <citation type="submission" date="2018-09" db="EMBL/GenBank/DDBJ databases">
        <title>Paracoccus onubensis nov. sp. a moderate halophilic bacterium isolated from Gruta de las Maravillas (Aracena, Spain).</title>
        <authorList>
            <person name="Jurado V."/>
            <person name="Gutierrez-Patricio S."/>
            <person name="Gonzalez-Pimentel J.L."/>
            <person name="Laiz L."/>
            <person name="Saiz-Jimenez C."/>
        </authorList>
    </citation>
    <scope>NUCLEOTIDE SEQUENCE [LARGE SCALE GENOMIC DNA]</scope>
    <source>
        <strain evidence="4 5">DSM 19484</strain>
    </source>
</reference>
<evidence type="ECO:0000313" key="4">
    <source>
        <dbReference type="EMBL" id="RJL03442.1"/>
    </source>
</evidence>
<protein>
    <submittedName>
        <fullName evidence="4">Hydratase</fullName>
    </submittedName>
</protein>
<dbReference type="AlphaFoldDB" id="A0A418ZVY2"/>
<dbReference type="Gene3D" id="3.90.850.10">
    <property type="entry name" value="Fumarylacetoacetase-like, C-terminal domain"/>
    <property type="match status" value="1"/>
</dbReference>
<feature type="region of interest" description="Disordered" evidence="2">
    <location>
        <begin position="246"/>
        <end position="269"/>
    </location>
</feature>
<keyword evidence="5" id="KW-1185">Reference proteome</keyword>
<dbReference type="GO" id="GO:0008684">
    <property type="term" value="F:2-oxopent-4-enoate hydratase activity"/>
    <property type="evidence" value="ECO:0007669"/>
    <property type="project" value="TreeGrafter"/>
</dbReference>
<evidence type="ECO:0000256" key="2">
    <source>
        <dbReference type="SAM" id="MobiDB-lite"/>
    </source>
</evidence>
<dbReference type="OrthoDB" id="7854191at2"/>